<dbReference type="PROSITE" id="PS50836">
    <property type="entry name" value="DOMON"/>
    <property type="match status" value="1"/>
</dbReference>
<dbReference type="Gene3D" id="2.60.120.310">
    <property type="entry name" value="Copper type II, ascorbate-dependent monooxygenase, N-terminal domain"/>
    <property type="match status" value="1"/>
</dbReference>
<dbReference type="CDD" id="cd09631">
    <property type="entry name" value="DOMON_DOH"/>
    <property type="match status" value="1"/>
</dbReference>
<dbReference type="GO" id="GO:0005615">
    <property type="term" value="C:extracellular space"/>
    <property type="evidence" value="ECO:0007669"/>
    <property type="project" value="TreeGrafter"/>
</dbReference>
<dbReference type="InterPro" id="IPR008977">
    <property type="entry name" value="PHM/PNGase_F_dom_sf"/>
</dbReference>
<accession>A0A226ELJ3</accession>
<dbReference type="InterPro" id="IPR000945">
    <property type="entry name" value="DBH-like"/>
</dbReference>
<dbReference type="SUPFAM" id="SSF49742">
    <property type="entry name" value="PHM/PNGase F"/>
    <property type="match status" value="2"/>
</dbReference>
<dbReference type="Pfam" id="PF01082">
    <property type="entry name" value="Cu2_monooxygen"/>
    <property type="match status" value="1"/>
</dbReference>
<dbReference type="InterPro" id="IPR000323">
    <property type="entry name" value="Cu2_ascorb_mOase_N"/>
</dbReference>
<dbReference type="InterPro" id="IPR036939">
    <property type="entry name" value="Cu2_ascorb_mOase_N_sf"/>
</dbReference>
<feature type="domain" description="DOMON" evidence="5">
    <location>
        <begin position="29"/>
        <end position="146"/>
    </location>
</feature>
<dbReference type="InterPro" id="IPR028460">
    <property type="entry name" value="Tbh/DBH"/>
</dbReference>
<keyword evidence="2" id="KW-1015">Disulfide bond</keyword>
<dbReference type="GO" id="GO:0006589">
    <property type="term" value="P:octopamine biosynthetic process"/>
    <property type="evidence" value="ECO:0007669"/>
    <property type="project" value="TreeGrafter"/>
</dbReference>
<dbReference type="SMART" id="SM00664">
    <property type="entry name" value="DoH"/>
    <property type="match status" value="1"/>
</dbReference>
<keyword evidence="3" id="KW-0325">Glycoprotein</keyword>
<feature type="signal peptide" evidence="4">
    <location>
        <begin position="1"/>
        <end position="18"/>
    </location>
</feature>
<dbReference type="PANTHER" id="PTHR10157:SF23">
    <property type="entry name" value="MOXD1 HOMOLOG 1"/>
    <property type="match status" value="1"/>
</dbReference>
<comment type="caution">
    <text evidence="6">The sequence shown here is derived from an EMBL/GenBank/DDBJ whole genome shotgun (WGS) entry which is preliminary data.</text>
</comment>
<dbReference type="Gene3D" id="2.60.40.1210">
    <property type="entry name" value="Cellobiose dehydrogenase, cytochrome domain"/>
    <property type="match status" value="1"/>
</dbReference>
<dbReference type="OMA" id="YKKHKRC"/>
<feature type="chain" id="PRO_5013030990" evidence="4">
    <location>
        <begin position="19"/>
        <end position="619"/>
    </location>
</feature>
<dbReference type="PANTHER" id="PTHR10157">
    <property type="entry name" value="DOPAMINE BETA HYDROXYLASE RELATED"/>
    <property type="match status" value="1"/>
</dbReference>
<dbReference type="PRINTS" id="PR00767">
    <property type="entry name" value="DBMONOXGNASE"/>
</dbReference>
<sequence>MFLRFCSWAIFWTCIVSGEKVQKSLSLDGAYSSSWSADLESRIISFEVHVATKGWIGFGVSHTGGMEKSDILIGGVSEDGVPYFTDRHGIGTVEPVIDNHQDWVLEEASENATHTYLKFSRNFETCDGEDDIAIGEDTLKLIWSFGSSDEIKYHGAINRGSLHINFLDPPMPDPDTSGFQTWVVQANDVMPSDNTSYWCTIHKRPQMNAVHHVVGFDTRFDSPEAERHTHHFIFRKCVAPRGTDPKELFEPHVGQPGQDCKARPFIQGQCGTYLFVWAIGGRKTMFPDHVGHPIGETGEDEYFMLEIHYNNPLETIGLQFPTGLEIYHTEKLRPNEAGIMTLGHIVYWAQTIPPDSEDFHVYGHCSLMCTNRFPPNGLNVFNILLHSHMSGRKLKLQQFRDGKELPWFAYDDFYDFNYQQNRPLREEKKIMPGDSLVMNCVCDTKWKNGSVVIGDLGITDEMCEAFIWYYPRILIDTCMSSYNPINILRDFGIQHMTSAGAGEMDPVIRRPAHLNGTRYTTYLSTMFNWTSEFREKYQNNLKTSHHLQVCASLANFTTLPRAEFVKFPAEIEPYEPYDACARQGTTPDPTKDNGALMLDHSHLLSLLFVLWVFLLEYIR</sequence>
<dbReference type="EMBL" id="LNIX01000003">
    <property type="protein sequence ID" value="OXA57446.1"/>
    <property type="molecule type" value="Genomic_DNA"/>
</dbReference>
<dbReference type="GO" id="GO:0030667">
    <property type="term" value="C:secretory granule membrane"/>
    <property type="evidence" value="ECO:0007669"/>
    <property type="project" value="TreeGrafter"/>
</dbReference>
<proteinExistence type="inferred from homology"/>
<comment type="similarity">
    <text evidence="1">Belongs to the copper type II ascorbate-dependent monooxygenase family.</text>
</comment>
<keyword evidence="4" id="KW-0732">Signal</keyword>
<dbReference type="GO" id="GO:0042421">
    <property type="term" value="P:norepinephrine biosynthetic process"/>
    <property type="evidence" value="ECO:0007669"/>
    <property type="project" value="TreeGrafter"/>
</dbReference>
<evidence type="ECO:0000313" key="6">
    <source>
        <dbReference type="EMBL" id="OXA57446.1"/>
    </source>
</evidence>
<evidence type="ECO:0000256" key="2">
    <source>
        <dbReference type="ARBA" id="ARBA00023157"/>
    </source>
</evidence>
<dbReference type="SUPFAM" id="SSF49344">
    <property type="entry name" value="CBD9-like"/>
    <property type="match status" value="1"/>
</dbReference>
<dbReference type="InterPro" id="IPR024548">
    <property type="entry name" value="Cu2_monoox_C"/>
</dbReference>
<dbReference type="Pfam" id="PF03351">
    <property type="entry name" value="DOMON"/>
    <property type="match status" value="1"/>
</dbReference>
<dbReference type="InterPro" id="IPR005018">
    <property type="entry name" value="DOMON_domain"/>
</dbReference>
<dbReference type="InterPro" id="IPR014784">
    <property type="entry name" value="Cu2_ascorb_mOase-like_C"/>
</dbReference>
<evidence type="ECO:0000313" key="7">
    <source>
        <dbReference type="Proteomes" id="UP000198287"/>
    </source>
</evidence>
<dbReference type="GO" id="GO:0004500">
    <property type="term" value="F:dopamine beta-monooxygenase activity"/>
    <property type="evidence" value="ECO:0007669"/>
    <property type="project" value="InterPro"/>
</dbReference>
<evidence type="ECO:0000256" key="4">
    <source>
        <dbReference type="SAM" id="SignalP"/>
    </source>
</evidence>
<dbReference type="InterPro" id="IPR045266">
    <property type="entry name" value="DOH_DOMON"/>
</dbReference>
<evidence type="ECO:0000256" key="1">
    <source>
        <dbReference type="ARBA" id="ARBA00010676"/>
    </source>
</evidence>
<evidence type="ECO:0000259" key="5">
    <source>
        <dbReference type="PROSITE" id="PS50836"/>
    </source>
</evidence>
<organism evidence="6 7">
    <name type="scientific">Folsomia candida</name>
    <name type="common">Springtail</name>
    <dbReference type="NCBI Taxonomy" id="158441"/>
    <lineage>
        <taxon>Eukaryota</taxon>
        <taxon>Metazoa</taxon>
        <taxon>Ecdysozoa</taxon>
        <taxon>Arthropoda</taxon>
        <taxon>Hexapoda</taxon>
        <taxon>Collembola</taxon>
        <taxon>Entomobryomorpha</taxon>
        <taxon>Isotomoidea</taxon>
        <taxon>Isotomidae</taxon>
        <taxon>Proisotominae</taxon>
        <taxon>Folsomia</taxon>
    </lineage>
</organism>
<keyword evidence="6" id="KW-0503">Monooxygenase</keyword>
<keyword evidence="6" id="KW-0560">Oxidoreductase</keyword>
<dbReference type="Pfam" id="PF03712">
    <property type="entry name" value="Cu2_monoox_C"/>
    <property type="match status" value="1"/>
</dbReference>
<dbReference type="OrthoDB" id="19261at2759"/>
<dbReference type="Proteomes" id="UP000198287">
    <property type="component" value="Unassembled WGS sequence"/>
</dbReference>
<dbReference type="Gene3D" id="2.60.120.230">
    <property type="match status" value="1"/>
</dbReference>
<gene>
    <name evidence="6" type="ORF">Fcan01_06907</name>
</gene>
<dbReference type="AlphaFoldDB" id="A0A226ELJ3"/>
<evidence type="ECO:0000256" key="3">
    <source>
        <dbReference type="ARBA" id="ARBA00023180"/>
    </source>
</evidence>
<dbReference type="GO" id="GO:0005507">
    <property type="term" value="F:copper ion binding"/>
    <property type="evidence" value="ECO:0007669"/>
    <property type="project" value="InterPro"/>
</dbReference>
<keyword evidence="7" id="KW-1185">Reference proteome</keyword>
<reference evidence="6 7" key="1">
    <citation type="submission" date="2015-12" db="EMBL/GenBank/DDBJ databases">
        <title>The genome of Folsomia candida.</title>
        <authorList>
            <person name="Faddeeva A."/>
            <person name="Derks M.F."/>
            <person name="Anvar Y."/>
            <person name="Smit S."/>
            <person name="Van Straalen N."/>
            <person name="Roelofs D."/>
        </authorList>
    </citation>
    <scope>NUCLEOTIDE SEQUENCE [LARGE SCALE GENOMIC DNA]</scope>
    <source>
        <strain evidence="6 7">VU population</strain>
        <tissue evidence="6">Whole body</tissue>
    </source>
</reference>
<dbReference type="FunFam" id="2.60.120.230:FF:000001">
    <property type="entry name" value="Monooxygenase, DBH-like 1"/>
    <property type="match status" value="1"/>
</dbReference>
<protein>
    <submittedName>
        <fullName evidence="6">DBH-like monooxygenase protein 1</fullName>
    </submittedName>
</protein>
<dbReference type="GO" id="GO:0042420">
    <property type="term" value="P:dopamine catabolic process"/>
    <property type="evidence" value="ECO:0007669"/>
    <property type="project" value="TreeGrafter"/>
</dbReference>
<name>A0A226ELJ3_FOLCA</name>